<dbReference type="InterPro" id="IPR010285">
    <property type="entry name" value="DNA_helicase_pif1-like_DEAD"/>
</dbReference>
<organism evidence="10">
    <name type="scientific">viral metagenome</name>
    <dbReference type="NCBI Taxonomy" id="1070528"/>
    <lineage>
        <taxon>unclassified sequences</taxon>
        <taxon>metagenomes</taxon>
        <taxon>organismal metagenomes</taxon>
    </lineage>
</organism>
<evidence type="ECO:0000256" key="6">
    <source>
        <dbReference type="ARBA" id="ARBA00023125"/>
    </source>
</evidence>
<dbReference type="GO" id="GO:0000723">
    <property type="term" value="P:telomere maintenance"/>
    <property type="evidence" value="ECO:0007669"/>
    <property type="project" value="InterPro"/>
</dbReference>
<keyword evidence="5" id="KW-0067">ATP-binding</keyword>
<dbReference type="PANTHER" id="PTHR47642">
    <property type="entry name" value="ATP-DEPENDENT DNA HELICASE"/>
    <property type="match status" value="1"/>
</dbReference>
<name>A0A6C0LGK5_9ZZZZ</name>
<evidence type="ECO:0000256" key="4">
    <source>
        <dbReference type="ARBA" id="ARBA00022806"/>
    </source>
</evidence>
<dbReference type="GO" id="GO:0006281">
    <property type="term" value="P:DNA repair"/>
    <property type="evidence" value="ECO:0007669"/>
    <property type="project" value="InterPro"/>
</dbReference>
<keyword evidence="4" id="KW-0347">Helicase</keyword>
<keyword evidence="2" id="KW-0227">DNA damage</keyword>
<dbReference type="PANTHER" id="PTHR47642:SF5">
    <property type="entry name" value="ATP-DEPENDENT DNA HELICASE"/>
    <property type="match status" value="1"/>
</dbReference>
<keyword evidence="8" id="KW-0413">Isomerase</keyword>
<keyword evidence="1" id="KW-0547">Nucleotide-binding</keyword>
<dbReference type="AlphaFoldDB" id="A0A6C0LGK5"/>
<protein>
    <recommendedName>
        <fullName evidence="9">AAA+ ATPase domain-containing protein</fullName>
    </recommendedName>
</protein>
<evidence type="ECO:0000256" key="5">
    <source>
        <dbReference type="ARBA" id="ARBA00022840"/>
    </source>
</evidence>
<dbReference type="InterPro" id="IPR051055">
    <property type="entry name" value="PIF1_helicase"/>
</dbReference>
<dbReference type="InterPro" id="IPR027417">
    <property type="entry name" value="P-loop_NTPase"/>
</dbReference>
<dbReference type="CDD" id="cd18037">
    <property type="entry name" value="DEXSc_Pif1_like"/>
    <property type="match status" value="1"/>
</dbReference>
<reference evidence="10" key="1">
    <citation type="journal article" date="2020" name="Nature">
        <title>Giant virus diversity and host interactions through global metagenomics.</title>
        <authorList>
            <person name="Schulz F."/>
            <person name="Roux S."/>
            <person name="Paez-Espino D."/>
            <person name="Jungbluth S."/>
            <person name="Walsh D.A."/>
            <person name="Denef V.J."/>
            <person name="McMahon K.D."/>
            <person name="Konstantinidis K.T."/>
            <person name="Eloe-Fadrosh E.A."/>
            <person name="Kyrpides N.C."/>
            <person name="Woyke T."/>
        </authorList>
    </citation>
    <scope>NUCLEOTIDE SEQUENCE</scope>
    <source>
        <strain evidence="10">GVMAG-M-3300027791-30</strain>
    </source>
</reference>
<evidence type="ECO:0000256" key="7">
    <source>
        <dbReference type="ARBA" id="ARBA00023204"/>
    </source>
</evidence>
<dbReference type="InterPro" id="IPR003593">
    <property type="entry name" value="AAA+_ATPase"/>
</dbReference>
<keyword evidence="7" id="KW-0234">DNA repair</keyword>
<evidence type="ECO:0000256" key="2">
    <source>
        <dbReference type="ARBA" id="ARBA00022763"/>
    </source>
</evidence>
<evidence type="ECO:0000313" key="10">
    <source>
        <dbReference type="EMBL" id="QHU28958.1"/>
    </source>
</evidence>
<dbReference type="EMBL" id="MN740477">
    <property type="protein sequence ID" value="QHU28958.1"/>
    <property type="molecule type" value="Genomic_DNA"/>
</dbReference>
<proteinExistence type="predicted"/>
<dbReference type="SUPFAM" id="SSF52540">
    <property type="entry name" value="P-loop containing nucleoside triphosphate hydrolases"/>
    <property type="match status" value="2"/>
</dbReference>
<feature type="domain" description="AAA+ ATPase" evidence="9">
    <location>
        <begin position="13"/>
        <end position="163"/>
    </location>
</feature>
<dbReference type="SMART" id="SM00382">
    <property type="entry name" value="AAA"/>
    <property type="match status" value="1"/>
</dbReference>
<dbReference type="Gene3D" id="3.40.50.300">
    <property type="entry name" value="P-loop containing nucleotide triphosphate hydrolases"/>
    <property type="match status" value="1"/>
</dbReference>
<accession>A0A6C0LGK5</accession>
<evidence type="ECO:0000256" key="3">
    <source>
        <dbReference type="ARBA" id="ARBA00022801"/>
    </source>
</evidence>
<dbReference type="Pfam" id="PF05970">
    <property type="entry name" value="PIF1"/>
    <property type="match status" value="1"/>
</dbReference>
<dbReference type="CDD" id="cd18809">
    <property type="entry name" value="SF1_C_RecD"/>
    <property type="match status" value="1"/>
</dbReference>
<keyword evidence="6" id="KW-0238">DNA-binding</keyword>
<dbReference type="Gene3D" id="2.30.30.940">
    <property type="match status" value="1"/>
</dbReference>
<evidence type="ECO:0000256" key="1">
    <source>
        <dbReference type="ARBA" id="ARBA00022741"/>
    </source>
</evidence>
<dbReference type="GO" id="GO:0003678">
    <property type="term" value="F:DNA helicase activity"/>
    <property type="evidence" value="ECO:0007669"/>
    <property type="project" value="InterPro"/>
</dbReference>
<evidence type="ECO:0000256" key="8">
    <source>
        <dbReference type="ARBA" id="ARBA00023235"/>
    </source>
</evidence>
<sequence length="430" mass="49350">MNKHKQIFESYLNEENVFITGPGGTGKTYSIKQIYEHAISNNRKICVTALTGVASVLLDCNATTIHSWSGIGISNKTETQIINKINRSKFYKHNWENTDILIIDEISMMSCKLFELLNKIGQVIRCNKKPFGGIQVIFSGDFFQLPPVKETIFCFESELFNKTFDKIINLTKVFRQNDNTYKKLLLNMRKGLISKKSIELLNSKMVDENFDKNTTNITRLVPTKNKAFEINNYFINNIKDKKYIYKRTYKENSENLNKIEKIKLDLISDTEKESEYNYIKESTLSEENLVLKKGSYVMCIANLDLGLGIANGTTGIVVDFTQEKLPVVQFDKHKIEIGKKEWKSENVPGISVFQIPLILAWGITIHKAQGLTLDKAIVDIGKDLFEAGQMYVALSRIKSLEGVYLKEFNINNLKINYKVLSYYKILENDK</sequence>
<evidence type="ECO:0000259" key="9">
    <source>
        <dbReference type="SMART" id="SM00382"/>
    </source>
</evidence>
<keyword evidence="3" id="KW-0378">Hydrolase</keyword>
<dbReference type="InterPro" id="IPR049163">
    <property type="entry name" value="Pif1-like_2B_dom"/>
</dbReference>
<dbReference type="Pfam" id="PF21530">
    <property type="entry name" value="Pif1_2B_dom"/>
    <property type="match status" value="1"/>
</dbReference>